<dbReference type="AlphaFoldDB" id="D0NTN4"/>
<sequence>MVDHDRVVLAGNGVSYGATGTRIAVEHDNPRSVERAARALHRQTAAAVKAIRPVMSLYAELAFTVAMKVNRVTVPVARATVWIDDAEVAGIAVTISHGDVAVIVIVEGIGTSGSHGNGV</sequence>
<reference evidence="2" key="1">
    <citation type="journal article" date="2009" name="Nature">
        <title>Genome sequence and analysis of the Irish potato famine pathogen Phytophthora infestans.</title>
        <authorList>
            <consortium name="The Broad Institute Genome Sequencing Platform"/>
            <person name="Haas B.J."/>
            <person name="Kamoun S."/>
            <person name="Zody M.C."/>
            <person name="Jiang R.H."/>
            <person name="Handsaker R.E."/>
            <person name="Cano L.M."/>
            <person name="Grabherr M."/>
            <person name="Kodira C.D."/>
            <person name="Raffaele S."/>
            <person name="Torto-Alalibo T."/>
            <person name="Bozkurt T.O."/>
            <person name="Ah-Fong A.M."/>
            <person name="Alvarado L."/>
            <person name="Anderson V.L."/>
            <person name="Armstrong M.R."/>
            <person name="Avrova A."/>
            <person name="Baxter L."/>
            <person name="Beynon J."/>
            <person name="Boevink P.C."/>
            <person name="Bollmann S.R."/>
            <person name="Bos J.I."/>
            <person name="Bulone V."/>
            <person name="Cai G."/>
            <person name="Cakir C."/>
            <person name="Carrington J.C."/>
            <person name="Chawner M."/>
            <person name="Conti L."/>
            <person name="Costanzo S."/>
            <person name="Ewan R."/>
            <person name="Fahlgren N."/>
            <person name="Fischbach M.A."/>
            <person name="Fugelstad J."/>
            <person name="Gilroy E.M."/>
            <person name="Gnerre S."/>
            <person name="Green P.J."/>
            <person name="Grenville-Briggs L.J."/>
            <person name="Griffith J."/>
            <person name="Grunwald N.J."/>
            <person name="Horn K."/>
            <person name="Horner N.R."/>
            <person name="Hu C.H."/>
            <person name="Huitema E."/>
            <person name="Jeong D.H."/>
            <person name="Jones A.M."/>
            <person name="Jones J.D."/>
            <person name="Jones R.W."/>
            <person name="Karlsson E.K."/>
            <person name="Kunjeti S.G."/>
            <person name="Lamour K."/>
            <person name="Liu Z."/>
            <person name="Ma L."/>
            <person name="Maclean D."/>
            <person name="Chibucos M.C."/>
            <person name="McDonald H."/>
            <person name="McWalters J."/>
            <person name="Meijer H.J."/>
            <person name="Morgan W."/>
            <person name="Morris P.F."/>
            <person name="Munro C.A."/>
            <person name="O'Neill K."/>
            <person name="Ospina-Giraldo M."/>
            <person name="Pinzon A."/>
            <person name="Pritchard L."/>
            <person name="Ramsahoye B."/>
            <person name="Ren Q."/>
            <person name="Restrepo S."/>
            <person name="Roy S."/>
            <person name="Sadanandom A."/>
            <person name="Savidor A."/>
            <person name="Schornack S."/>
            <person name="Schwartz D.C."/>
            <person name="Schumann U.D."/>
            <person name="Schwessinger B."/>
            <person name="Seyer L."/>
            <person name="Sharpe T."/>
            <person name="Silvar C."/>
            <person name="Song J."/>
            <person name="Studholme D.J."/>
            <person name="Sykes S."/>
            <person name="Thines M."/>
            <person name="van de Vondervoort P.J."/>
            <person name="Phuntumart V."/>
            <person name="Wawra S."/>
            <person name="Weide R."/>
            <person name="Win J."/>
            <person name="Young C."/>
            <person name="Zhou S."/>
            <person name="Fry W."/>
            <person name="Meyers B.C."/>
            <person name="van West P."/>
            <person name="Ristaino J."/>
            <person name="Govers F."/>
            <person name="Birch P.R."/>
            <person name="Whisson S.C."/>
            <person name="Judelson H.S."/>
            <person name="Nusbaum C."/>
        </authorList>
    </citation>
    <scope>NUCLEOTIDE SEQUENCE [LARGE SCALE GENOMIC DNA]</scope>
    <source>
        <strain evidence="2">T30-4</strain>
    </source>
</reference>
<gene>
    <name evidence="1" type="ORF">PITG_16451</name>
</gene>
<dbReference type="InParanoid" id="D0NTN4"/>
<dbReference type="VEuPathDB" id="FungiDB:PITG_16451"/>
<protein>
    <submittedName>
        <fullName evidence="1">Uncharacterized protein</fullName>
    </submittedName>
</protein>
<keyword evidence="2" id="KW-1185">Reference proteome</keyword>
<dbReference type="Proteomes" id="UP000006643">
    <property type="component" value="Unassembled WGS sequence"/>
</dbReference>
<organism evidence="1 2">
    <name type="scientific">Phytophthora infestans (strain T30-4)</name>
    <name type="common">Potato late blight agent</name>
    <dbReference type="NCBI Taxonomy" id="403677"/>
    <lineage>
        <taxon>Eukaryota</taxon>
        <taxon>Sar</taxon>
        <taxon>Stramenopiles</taxon>
        <taxon>Oomycota</taxon>
        <taxon>Peronosporomycetes</taxon>
        <taxon>Peronosporales</taxon>
        <taxon>Peronosporaceae</taxon>
        <taxon>Phytophthora</taxon>
    </lineage>
</organism>
<accession>D0NTN4</accession>
<proteinExistence type="predicted"/>
<name>D0NTN4_PHYIT</name>
<evidence type="ECO:0000313" key="1">
    <source>
        <dbReference type="EMBL" id="EEY64996.1"/>
    </source>
</evidence>
<dbReference type="EMBL" id="DS028161">
    <property type="protein sequence ID" value="EEY64996.1"/>
    <property type="molecule type" value="Genomic_DNA"/>
</dbReference>
<dbReference type="KEGG" id="pif:PITG_16451"/>
<evidence type="ECO:0000313" key="2">
    <source>
        <dbReference type="Proteomes" id="UP000006643"/>
    </source>
</evidence>
<dbReference type="RefSeq" id="XP_002897484.1">
    <property type="nucleotide sequence ID" value="XM_002897438.1"/>
</dbReference>
<dbReference type="GeneID" id="9465155"/>
<dbReference type="HOGENOM" id="CLU_2066050_0_0_1"/>